<reference evidence="1" key="1">
    <citation type="submission" date="2020-06" db="EMBL/GenBank/DDBJ databases">
        <title>Novel chitinolytic bacterium.</title>
        <authorList>
            <person name="Ungkulpasvich U."/>
            <person name="Kosugi A."/>
            <person name="Uke A."/>
        </authorList>
    </citation>
    <scope>NUCLEOTIDE SEQUENCE</scope>
    <source>
        <strain evidence="1">UUS1-1</strain>
    </source>
</reference>
<comment type="caution">
    <text evidence="1">The sequence shown here is derived from an EMBL/GenBank/DDBJ whole genome shotgun (WGS) entry which is preliminary data.</text>
</comment>
<organism evidence="1 2">
    <name type="scientific">Capillibacterium thermochitinicola</name>
    <dbReference type="NCBI Taxonomy" id="2699427"/>
    <lineage>
        <taxon>Bacteria</taxon>
        <taxon>Bacillati</taxon>
        <taxon>Bacillota</taxon>
        <taxon>Capillibacterium</taxon>
    </lineage>
</organism>
<dbReference type="RefSeq" id="WP_181340565.1">
    <property type="nucleotide sequence ID" value="NZ_JAAKDE010000055.1"/>
</dbReference>
<name>A0A8J6LNW5_9FIRM</name>
<evidence type="ECO:0008006" key="3">
    <source>
        <dbReference type="Google" id="ProtNLM"/>
    </source>
</evidence>
<evidence type="ECO:0000313" key="1">
    <source>
        <dbReference type="EMBL" id="MBA2134103.1"/>
    </source>
</evidence>
<evidence type="ECO:0000313" key="2">
    <source>
        <dbReference type="Proteomes" id="UP000657177"/>
    </source>
</evidence>
<protein>
    <recommendedName>
        <fullName evidence="3">Glyoxalase-like domain-containing protein</fullName>
    </recommendedName>
</protein>
<proteinExistence type="predicted"/>
<dbReference type="Proteomes" id="UP000657177">
    <property type="component" value="Unassembled WGS sequence"/>
</dbReference>
<dbReference type="EMBL" id="JAAKDE010000055">
    <property type="protein sequence ID" value="MBA2134103.1"/>
    <property type="molecule type" value="Genomic_DNA"/>
</dbReference>
<accession>A0A8J6LNW5</accession>
<dbReference type="AlphaFoldDB" id="A0A8J6LNW5"/>
<keyword evidence="2" id="KW-1185">Reference proteome</keyword>
<sequence>MVRLDHFVVNIDNNMEKLKELKKQIEPLGYPFEPTWGKGTKGFKVANIWIGLQYLEMVWLKKKDGGGWKPDWVEKYNNGHRGIIAIYLMTDKLDEIREELKGRGIPVSDPERISFRWFFGLFKKTMPWRSIFTASIPGTDLEICYGELDSPDIMEKMKAYMVPNAADNGIEGIKEAIVRGNFSEEAWGYIRKLFPDAEQHGNCLKYDMGTTCLSFESWEKPGLNVELKAETTNKKYLGKSFTVENLRITTM</sequence>
<gene>
    <name evidence="1" type="ORF">G5B42_11255</name>
</gene>